<dbReference type="RefSeq" id="WP_207339739.1">
    <property type="nucleotide sequence ID" value="NZ_CP074405.1"/>
</dbReference>
<sequence>MSTGDEPTTTHRGPSGARPGVPSWAHDVPAGKPSSVPGVPAALRALEAEGWLVLHALHHPGRPSARIAHVAVGPGGVVVVEGTGRTAGAHQGTDAAAAVAALLAPRFRTAVRGVRCGPGRGTADAPVVRATALGAHLRALPPRLSPVDAAGLALLLEVRLGGAGQPDLLTTADLTDDARVARRRAVRPRRSVRCAPPAPQVATPWVVAGRLAATAAVVLAAGWLAWVAVSAPLAIA</sequence>
<evidence type="ECO:0000313" key="3">
    <source>
        <dbReference type="Proteomes" id="UP000677804"/>
    </source>
</evidence>
<feature type="region of interest" description="Disordered" evidence="1">
    <location>
        <begin position="1"/>
        <end position="36"/>
    </location>
</feature>
<name>A0ABX8D6S8_9CELL</name>
<proteinExistence type="predicted"/>
<organism evidence="2 3">
    <name type="scientific">Cellulomonas wangleii</name>
    <dbReference type="NCBI Taxonomy" id="2816956"/>
    <lineage>
        <taxon>Bacteria</taxon>
        <taxon>Bacillati</taxon>
        <taxon>Actinomycetota</taxon>
        <taxon>Actinomycetes</taxon>
        <taxon>Micrococcales</taxon>
        <taxon>Cellulomonadaceae</taxon>
        <taxon>Cellulomonas</taxon>
    </lineage>
</organism>
<feature type="compositionally biased region" description="Polar residues" evidence="1">
    <location>
        <begin position="1"/>
        <end position="12"/>
    </location>
</feature>
<dbReference type="EMBL" id="CP074405">
    <property type="protein sequence ID" value="QVI62171.1"/>
    <property type="molecule type" value="Genomic_DNA"/>
</dbReference>
<evidence type="ECO:0000256" key="1">
    <source>
        <dbReference type="SAM" id="MobiDB-lite"/>
    </source>
</evidence>
<dbReference type="Proteomes" id="UP000677804">
    <property type="component" value="Chromosome"/>
</dbReference>
<evidence type="ECO:0008006" key="4">
    <source>
        <dbReference type="Google" id="ProtNLM"/>
    </source>
</evidence>
<accession>A0ABX8D6S8</accession>
<protein>
    <recommendedName>
        <fullName evidence="4">NERD domain-containing protein</fullName>
    </recommendedName>
</protein>
<reference evidence="2 3" key="1">
    <citation type="submission" date="2021-05" db="EMBL/GenBank/DDBJ databases">
        <title>Novel species in genus Cellulomonas.</title>
        <authorList>
            <person name="Zhang G."/>
        </authorList>
    </citation>
    <scope>NUCLEOTIDE SEQUENCE [LARGE SCALE GENOMIC DNA]</scope>
    <source>
        <strain evidence="3">zg-ZUI222</strain>
    </source>
</reference>
<keyword evidence="3" id="KW-1185">Reference proteome</keyword>
<evidence type="ECO:0000313" key="2">
    <source>
        <dbReference type="EMBL" id="QVI62171.1"/>
    </source>
</evidence>
<gene>
    <name evidence="2" type="ORF">KG103_17435</name>
</gene>